<sequence length="358" mass="38880">MPNVSSLQKYFPLDEDCEAALLLLQLTVASALRDAPPDEIDGVIRDHQDLFDRLGPHITGSAYVESLRNRSSLWRNNLLAWVGDQPEMKPCGDQVHRLVVLLEVCTSSVFVDCERLQAAAAVRRTDFLLDLLEVDGWCGDVRLRYVEAVQILVGQLRKGWLPKAASRARKVADLFSHVDPNMGLAAAVLGWVDDEPKVAVPVSPTPVLARVLGVCLLALPEQREGLASAAVNVLLRDIDRMSRRVEALQRGAAPMYAPRALAELQGLQCSQARGLEFLGSLAPRGLVLDGDHVPTLVGHRVPDARAVLARVSGDLGVEVVAASGGKGVPAWFESSWHVVGQERLDEGVVRLLVSKTEA</sequence>
<reference evidence="2" key="1">
    <citation type="submission" date="2023-05" db="EMBL/GenBank/DDBJ databases">
        <title>Draft genome of Pseudofrankia sp. BMG5.37.</title>
        <authorList>
            <person name="Gtari M."/>
            <person name="Ghodhbane F."/>
            <person name="Sbissi I."/>
        </authorList>
    </citation>
    <scope>NUCLEOTIDE SEQUENCE [LARGE SCALE GENOMIC DNA]</scope>
    <source>
        <strain evidence="2">BMG 814</strain>
    </source>
</reference>
<dbReference type="RefSeq" id="WP_305998307.1">
    <property type="nucleotide sequence ID" value="NZ_JASNFN010000002.1"/>
</dbReference>
<accession>A0ABT9I7R0</accession>
<keyword evidence="2" id="KW-1185">Reference proteome</keyword>
<evidence type="ECO:0000313" key="2">
    <source>
        <dbReference type="Proteomes" id="UP001233673"/>
    </source>
</evidence>
<name>A0ABT9I7R0_9ACTN</name>
<protein>
    <recommendedName>
        <fullName evidence="3">TIGR02678 family protein</fullName>
    </recommendedName>
</protein>
<proteinExistence type="predicted"/>
<organism evidence="1 2">
    <name type="scientific">Blastococcus carthaginiensis</name>
    <dbReference type="NCBI Taxonomy" id="3050034"/>
    <lineage>
        <taxon>Bacteria</taxon>
        <taxon>Bacillati</taxon>
        <taxon>Actinomycetota</taxon>
        <taxon>Actinomycetes</taxon>
        <taxon>Geodermatophilales</taxon>
        <taxon>Geodermatophilaceae</taxon>
        <taxon>Blastococcus</taxon>
    </lineage>
</organism>
<evidence type="ECO:0000313" key="1">
    <source>
        <dbReference type="EMBL" id="MDP5181588.1"/>
    </source>
</evidence>
<dbReference type="EMBL" id="JASNFN010000002">
    <property type="protein sequence ID" value="MDP5181588.1"/>
    <property type="molecule type" value="Genomic_DNA"/>
</dbReference>
<gene>
    <name evidence="1" type="ORF">QOZ88_02975</name>
</gene>
<dbReference type="Proteomes" id="UP001233673">
    <property type="component" value="Unassembled WGS sequence"/>
</dbReference>
<evidence type="ECO:0008006" key="3">
    <source>
        <dbReference type="Google" id="ProtNLM"/>
    </source>
</evidence>
<comment type="caution">
    <text evidence="1">The sequence shown here is derived from an EMBL/GenBank/DDBJ whole genome shotgun (WGS) entry which is preliminary data.</text>
</comment>